<organism evidence="2 3">
    <name type="scientific">Rhypophila decipiens</name>
    <dbReference type="NCBI Taxonomy" id="261697"/>
    <lineage>
        <taxon>Eukaryota</taxon>
        <taxon>Fungi</taxon>
        <taxon>Dikarya</taxon>
        <taxon>Ascomycota</taxon>
        <taxon>Pezizomycotina</taxon>
        <taxon>Sordariomycetes</taxon>
        <taxon>Sordariomycetidae</taxon>
        <taxon>Sordariales</taxon>
        <taxon>Naviculisporaceae</taxon>
        <taxon>Rhypophila</taxon>
    </lineage>
</organism>
<dbReference type="Proteomes" id="UP001301769">
    <property type="component" value="Unassembled WGS sequence"/>
</dbReference>
<dbReference type="PANTHER" id="PTHR35186:SF4">
    <property type="entry name" value="PRION-INHIBITION AND PROPAGATION HELO DOMAIN-CONTAINING PROTEIN"/>
    <property type="match status" value="1"/>
</dbReference>
<evidence type="ECO:0000313" key="3">
    <source>
        <dbReference type="Proteomes" id="UP001301769"/>
    </source>
</evidence>
<protein>
    <submittedName>
        <fullName evidence="2">Uncharacterized protein</fullName>
    </submittedName>
</protein>
<keyword evidence="3" id="KW-1185">Reference proteome</keyword>
<dbReference type="EMBL" id="MU858160">
    <property type="protein sequence ID" value="KAK4211001.1"/>
    <property type="molecule type" value="Genomic_DNA"/>
</dbReference>
<evidence type="ECO:0000256" key="1">
    <source>
        <dbReference type="SAM" id="MobiDB-lite"/>
    </source>
</evidence>
<name>A0AAN6Y2H4_9PEZI</name>
<comment type="caution">
    <text evidence="2">The sequence shown here is derived from an EMBL/GenBank/DDBJ whole genome shotgun (WGS) entry which is preliminary data.</text>
</comment>
<reference evidence="2" key="1">
    <citation type="journal article" date="2023" name="Mol. Phylogenet. Evol.">
        <title>Genome-scale phylogeny and comparative genomics of the fungal order Sordariales.</title>
        <authorList>
            <person name="Hensen N."/>
            <person name="Bonometti L."/>
            <person name="Westerberg I."/>
            <person name="Brannstrom I.O."/>
            <person name="Guillou S."/>
            <person name="Cros-Aarteil S."/>
            <person name="Calhoun S."/>
            <person name="Haridas S."/>
            <person name="Kuo A."/>
            <person name="Mondo S."/>
            <person name="Pangilinan J."/>
            <person name="Riley R."/>
            <person name="LaButti K."/>
            <person name="Andreopoulos B."/>
            <person name="Lipzen A."/>
            <person name="Chen C."/>
            <person name="Yan M."/>
            <person name="Daum C."/>
            <person name="Ng V."/>
            <person name="Clum A."/>
            <person name="Steindorff A."/>
            <person name="Ohm R.A."/>
            <person name="Martin F."/>
            <person name="Silar P."/>
            <person name="Natvig D.O."/>
            <person name="Lalanne C."/>
            <person name="Gautier V."/>
            <person name="Ament-Velasquez S.L."/>
            <person name="Kruys A."/>
            <person name="Hutchinson M.I."/>
            <person name="Powell A.J."/>
            <person name="Barry K."/>
            <person name="Miller A.N."/>
            <person name="Grigoriev I.V."/>
            <person name="Debuchy R."/>
            <person name="Gladieux P."/>
            <person name="Hiltunen Thoren M."/>
            <person name="Johannesson H."/>
        </authorList>
    </citation>
    <scope>NUCLEOTIDE SEQUENCE</scope>
    <source>
        <strain evidence="2">PSN293</strain>
    </source>
</reference>
<feature type="region of interest" description="Disordered" evidence="1">
    <location>
        <begin position="278"/>
        <end position="316"/>
    </location>
</feature>
<evidence type="ECO:0000313" key="2">
    <source>
        <dbReference type="EMBL" id="KAK4211001.1"/>
    </source>
</evidence>
<dbReference type="AlphaFoldDB" id="A0AAN6Y2H4"/>
<sequence>MAEVALGIIPIFLSACQGFTVLLDKIHLFRHYKREIHWLRLKVSVQSKCYKDEIRRLVIATLDTHKAQSLIADDNHSEWKDPDLENIFKQYMGDLFDDFLSAVKLIHEAQTSIQNRLDAFAPPDITSPRFRAVMDQFKLAFSRDRYKEDIETLKETIAELKTIRELAAASTEQEQLTARQQRAGNFRTPAPDIAVHIEMVKEYKAIRSLSSAFQDFLQTQWSCCCLSHSHHNGRLFLTSRPPKQHSLVWLLETAGKERHTTRVSNRYIFKVWSDSQPPGLLTPNSDTTFEPPRSPKRQRLSPQPPTLPGAHSQTCGLPRQQEFDESTVACLCKKLEAITLDSLRTQPHKSPLIHINTKNRELYRFEAQQIPVPVPVPVPKRTDGTPTSSVLSAISTWDLHEITYRPLSYLWGYKPEYIMSRRDRIQLAATLVRVTLTAHSTAGWPGHQSASVGCILEGIYFLIEGSVVDKSTTITIQSLLNTLHIPVNVGNSLEVMDNDSSDTKMTDSGESVSPRHAKATSAGTADSIDPIEEELKFTFGVRNLVLYRLGVALLSIARWERIQWQDIASVRKKAAALDWGGKAYKTAVTSLINCDFGAGDDLTKERLQFEVMRSVVGPLENSLDIISRSIDGGDILSSKNLDKVGGGWLEEPDRWVAQVRYETYPPHDVMGESAKWAWPPRAVGEIGEAGM</sequence>
<dbReference type="PANTHER" id="PTHR35186">
    <property type="entry name" value="ANK_REP_REGION DOMAIN-CONTAINING PROTEIN"/>
    <property type="match status" value="1"/>
</dbReference>
<reference evidence="2" key="2">
    <citation type="submission" date="2023-05" db="EMBL/GenBank/DDBJ databases">
        <authorList>
            <consortium name="Lawrence Berkeley National Laboratory"/>
            <person name="Steindorff A."/>
            <person name="Hensen N."/>
            <person name="Bonometti L."/>
            <person name="Westerberg I."/>
            <person name="Brannstrom I.O."/>
            <person name="Guillou S."/>
            <person name="Cros-Aarteil S."/>
            <person name="Calhoun S."/>
            <person name="Haridas S."/>
            <person name="Kuo A."/>
            <person name="Mondo S."/>
            <person name="Pangilinan J."/>
            <person name="Riley R."/>
            <person name="Labutti K."/>
            <person name="Andreopoulos B."/>
            <person name="Lipzen A."/>
            <person name="Chen C."/>
            <person name="Yanf M."/>
            <person name="Daum C."/>
            <person name="Ng V."/>
            <person name="Clum A."/>
            <person name="Ohm R."/>
            <person name="Martin F."/>
            <person name="Silar P."/>
            <person name="Natvig D."/>
            <person name="Lalanne C."/>
            <person name="Gautier V."/>
            <person name="Ament-Velasquez S.L."/>
            <person name="Kruys A."/>
            <person name="Hutchinson M.I."/>
            <person name="Powell A.J."/>
            <person name="Barry K."/>
            <person name="Miller A.N."/>
            <person name="Grigoriev I.V."/>
            <person name="Debuchy R."/>
            <person name="Gladieux P."/>
            <person name="Thoren M.H."/>
            <person name="Johannesson H."/>
        </authorList>
    </citation>
    <scope>NUCLEOTIDE SEQUENCE</scope>
    <source>
        <strain evidence="2">PSN293</strain>
    </source>
</reference>
<gene>
    <name evidence="2" type="ORF">QBC37DRAFT_321169</name>
</gene>
<feature type="region of interest" description="Disordered" evidence="1">
    <location>
        <begin position="498"/>
        <end position="524"/>
    </location>
</feature>
<accession>A0AAN6Y2H4</accession>
<proteinExistence type="predicted"/>